<proteinExistence type="predicted"/>
<evidence type="ECO:0000256" key="1">
    <source>
        <dbReference type="SAM" id="MobiDB-lite"/>
    </source>
</evidence>
<reference evidence="2" key="1">
    <citation type="submission" date="2022-03" db="EMBL/GenBank/DDBJ databases">
        <authorList>
            <person name="Martin H S."/>
        </authorList>
    </citation>
    <scope>NUCLEOTIDE SEQUENCE</scope>
</reference>
<name>A0ABN8HRM0_9NEOP</name>
<evidence type="ECO:0000313" key="3">
    <source>
        <dbReference type="Proteomes" id="UP000837857"/>
    </source>
</evidence>
<dbReference type="EMBL" id="OW152823">
    <property type="protein sequence ID" value="CAH2039556.1"/>
    <property type="molecule type" value="Genomic_DNA"/>
</dbReference>
<keyword evidence="3" id="KW-1185">Reference proteome</keyword>
<gene>
    <name evidence="2" type="ORF">IPOD504_LOCUS1772</name>
</gene>
<feature type="compositionally biased region" description="Polar residues" evidence="1">
    <location>
        <begin position="20"/>
        <end position="43"/>
    </location>
</feature>
<organism evidence="2 3">
    <name type="scientific">Iphiclides podalirius</name>
    <name type="common">scarce swallowtail</name>
    <dbReference type="NCBI Taxonomy" id="110791"/>
    <lineage>
        <taxon>Eukaryota</taxon>
        <taxon>Metazoa</taxon>
        <taxon>Ecdysozoa</taxon>
        <taxon>Arthropoda</taxon>
        <taxon>Hexapoda</taxon>
        <taxon>Insecta</taxon>
        <taxon>Pterygota</taxon>
        <taxon>Neoptera</taxon>
        <taxon>Endopterygota</taxon>
        <taxon>Lepidoptera</taxon>
        <taxon>Glossata</taxon>
        <taxon>Ditrysia</taxon>
        <taxon>Papilionoidea</taxon>
        <taxon>Papilionidae</taxon>
        <taxon>Papilioninae</taxon>
        <taxon>Iphiclides</taxon>
    </lineage>
</organism>
<feature type="region of interest" description="Disordered" evidence="1">
    <location>
        <begin position="1"/>
        <end position="80"/>
    </location>
</feature>
<evidence type="ECO:0000313" key="2">
    <source>
        <dbReference type="EMBL" id="CAH2039556.1"/>
    </source>
</evidence>
<protein>
    <submittedName>
        <fullName evidence="2">Uncharacterized protein</fullName>
    </submittedName>
</protein>
<sequence length="80" mass="8746">MPGARNVELHHDDLGVDLARNQNNNATSESNAPSERIITVSQTRIDHNSIGGRIEPLRNSRTKAKPPGPPSRWAADDAPR</sequence>
<accession>A0ABN8HRM0</accession>
<feature type="non-terminal residue" evidence="2">
    <location>
        <position position="80"/>
    </location>
</feature>
<dbReference type="Proteomes" id="UP000837857">
    <property type="component" value="Chromosome 11"/>
</dbReference>